<evidence type="ECO:0000259" key="1">
    <source>
        <dbReference type="PROSITE" id="PS50844"/>
    </source>
</evidence>
<dbReference type="Gene3D" id="3.20.20.70">
    <property type="entry name" value="Aldolase class I"/>
    <property type="match status" value="1"/>
</dbReference>
<gene>
    <name evidence="2" type="primary">pseI</name>
    <name evidence="2" type="ORF">K1718_24860</name>
</gene>
<dbReference type="GO" id="GO:0016740">
    <property type="term" value="F:transferase activity"/>
    <property type="evidence" value="ECO:0007669"/>
    <property type="project" value="UniProtKB-KW"/>
</dbReference>
<dbReference type="InterPro" id="IPR013785">
    <property type="entry name" value="Aldolase_TIM"/>
</dbReference>
<dbReference type="InterPro" id="IPR006190">
    <property type="entry name" value="SAF_AFP_Neu5Ac"/>
</dbReference>
<dbReference type="InterPro" id="IPR057736">
    <property type="entry name" value="SAF_PseI/NeuA/NeuB"/>
</dbReference>
<name>A0ABY8F1J9_9HYPH</name>
<protein>
    <submittedName>
        <fullName evidence="2">Pseudaminic acid synthase</fullName>
        <ecNumber evidence="2">2.5.1.97</ecNumber>
    </submittedName>
</protein>
<dbReference type="InterPro" id="IPR020030">
    <property type="entry name" value="Pseudaminic_synth_PseI"/>
</dbReference>
<accession>A0ABY8F1J9</accession>
<dbReference type="PANTHER" id="PTHR42966:SF2">
    <property type="entry name" value="PSEUDAMINIC ACID SYNTHASE"/>
    <property type="match status" value="1"/>
</dbReference>
<proteinExistence type="predicted"/>
<feature type="domain" description="AFP-like" evidence="1">
    <location>
        <begin position="299"/>
        <end position="355"/>
    </location>
</feature>
<dbReference type="EC" id="2.5.1.97" evidence="2"/>
<dbReference type="RefSeq" id="WP_265680459.1">
    <property type="nucleotide sequence ID" value="NZ_CP120863.1"/>
</dbReference>
<keyword evidence="2" id="KW-0808">Transferase</keyword>
<dbReference type="NCBIfam" id="TIGR03586">
    <property type="entry name" value="PseI"/>
    <property type="match status" value="1"/>
</dbReference>
<dbReference type="InterPro" id="IPR036732">
    <property type="entry name" value="AFP_Neu5c_C_sf"/>
</dbReference>
<keyword evidence="3" id="KW-1185">Reference proteome</keyword>
<dbReference type="InterPro" id="IPR013132">
    <property type="entry name" value="PseI/NeuA/B-like_N"/>
</dbReference>
<dbReference type="SMART" id="SM00858">
    <property type="entry name" value="SAF"/>
    <property type="match status" value="1"/>
</dbReference>
<dbReference type="Gene3D" id="3.90.1210.10">
    <property type="entry name" value="Antifreeze-like/N-acetylneuraminic acid synthase C-terminal domain"/>
    <property type="match status" value="1"/>
</dbReference>
<dbReference type="Pfam" id="PF08666">
    <property type="entry name" value="SAF"/>
    <property type="match status" value="1"/>
</dbReference>
<dbReference type="Proteomes" id="UP001209803">
    <property type="component" value="Chromosome"/>
</dbReference>
<dbReference type="SUPFAM" id="SSF51569">
    <property type="entry name" value="Aldolase"/>
    <property type="match status" value="1"/>
</dbReference>
<dbReference type="InterPro" id="IPR051690">
    <property type="entry name" value="PseI-like"/>
</dbReference>
<evidence type="ECO:0000313" key="3">
    <source>
        <dbReference type="Proteomes" id="UP001209803"/>
    </source>
</evidence>
<reference evidence="2 3" key="1">
    <citation type="submission" date="2023-03" db="EMBL/GenBank/DDBJ databases">
        <title>Roseibium porphyridii sp. nov. and Roseibium rhodosorbium sp. nov. isolated from marine algae, Porphyridium cruentum and Rhodosorus marinus, respectively.</title>
        <authorList>
            <person name="Lee M.W."/>
            <person name="Choi B.J."/>
            <person name="Lee J.K."/>
            <person name="Choi D.G."/>
            <person name="Baek J.H."/>
            <person name="Bayburt H."/>
            <person name="Kim J.M."/>
            <person name="Han D.M."/>
            <person name="Kim K.H."/>
            <person name="Jeon C.O."/>
        </authorList>
    </citation>
    <scope>NUCLEOTIDE SEQUENCE [LARGE SCALE GENOMIC DNA]</scope>
    <source>
        <strain evidence="2 3">KMA01</strain>
    </source>
</reference>
<dbReference type="EMBL" id="CP120863">
    <property type="protein sequence ID" value="WFE89347.1"/>
    <property type="molecule type" value="Genomic_DNA"/>
</dbReference>
<sequence length="355" mass="38396">MSQPKEARFIEIDGRKIGPDYPPYIIAEMSGNHNRDINRAFRLIDAAKEAGADAVKLQTYTADTITIDHDGPGFTLEGGLWDGRKLFELYQEANTPWEWHKQLFDYAKSVGITVFSSPFDFTAIDFLEELGAPAYKIASFEAMDIPLVKKAASTGKPVIISIGVSSLAEAAETVDAVRETGHDDICLLHCVSAYPSKPEDANLATVPHLGAAFDVVVGLSDHSPGTALPSAAVALGACVIEKHFTLARADGGPDSAFSLEPDELKRLVEDTRAAWAAKGTVNYGTKGSDEAKMGMLRRSLYIVEDIAAGEPLTETNVRSIRPGHGLNPKYLPDVMGRTAKRDLKRGEPLAWDLLG</sequence>
<organism evidence="2 3">
    <name type="scientific">Roseibium porphyridii</name>
    <dbReference type="NCBI Taxonomy" id="2866279"/>
    <lineage>
        <taxon>Bacteria</taxon>
        <taxon>Pseudomonadati</taxon>
        <taxon>Pseudomonadota</taxon>
        <taxon>Alphaproteobacteria</taxon>
        <taxon>Hyphomicrobiales</taxon>
        <taxon>Stappiaceae</taxon>
        <taxon>Roseibium</taxon>
    </lineage>
</organism>
<dbReference type="SUPFAM" id="SSF51269">
    <property type="entry name" value="AFP III-like domain"/>
    <property type="match status" value="1"/>
</dbReference>
<dbReference type="PANTHER" id="PTHR42966">
    <property type="entry name" value="N-ACETYLNEURAMINATE SYNTHASE"/>
    <property type="match status" value="1"/>
</dbReference>
<evidence type="ECO:0000313" key="2">
    <source>
        <dbReference type="EMBL" id="WFE89347.1"/>
    </source>
</evidence>
<dbReference type="PROSITE" id="PS50844">
    <property type="entry name" value="AFP_LIKE"/>
    <property type="match status" value="1"/>
</dbReference>
<dbReference type="CDD" id="cd11615">
    <property type="entry name" value="SAF_NeuB_like"/>
    <property type="match status" value="1"/>
</dbReference>
<dbReference type="Pfam" id="PF03102">
    <property type="entry name" value="NeuB"/>
    <property type="match status" value="1"/>
</dbReference>
<dbReference type="InterPro" id="IPR013974">
    <property type="entry name" value="SAF"/>
</dbReference>